<dbReference type="InterPro" id="IPR043128">
    <property type="entry name" value="Rev_trsase/Diguanyl_cyclase"/>
</dbReference>
<dbReference type="Proteomes" id="UP000095200">
    <property type="component" value="Unassembled WGS sequence"/>
</dbReference>
<evidence type="ECO:0008006" key="8">
    <source>
        <dbReference type="Google" id="ProtNLM"/>
    </source>
</evidence>
<dbReference type="EMBL" id="BDFE01000017">
    <property type="protein sequence ID" value="GAU09215.1"/>
    <property type="molecule type" value="Genomic_DNA"/>
</dbReference>
<dbReference type="SMART" id="SM00086">
    <property type="entry name" value="PAC"/>
    <property type="match status" value="2"/>
</dbReference>
<dbReference type="FunFam" id="3.20.20.450:FF:000001">
    <property type="entry name" value="Cyclic di-GMP phosphodiesterase yahA"/>
    <property type="match status" value="1"/>
</dbReference>
<organism evidence="6 7">
    <name type="scientific">Desulfoplanes formicivorans</name>
    <dbReference type="NCBI Taxonomy" id="1592317"/>
    <lineage>
        <taxon>Bacteria</taxon>
        <taxon>Pseudomonadati</taxon>
        <taxon>Thermodesulfobacteriota</taxon>
        <taxon>Desulfovibrionia</taxon>
        <taxon>Desulfovibrionales</taxon>
        <taxon>Desulfoplanaceae</taxon>
        <taxon>Desulfoplanes</taxon>
    </lineage>
</organism>
<proteinExistence type="predicted"/>
<evidence type="ECO:0000313" key="6">
    <source>
        <dbReference type="EMBL" id="GAU09215.1"/>
    </source>
</evidence>
<dbReference type="SMART" id="SM00052">
    <property type="entry name" value="EAL"/>
    <property type="match status" value="1"/>
</dbReference>
<dbReference type="PANTHER" id="PTHR44757:SF2">
    <property type="entry name" value="BIOFILM ARCHITECTURE MAINTENANCE PROTEIN MBAA"/>
    <property type="match status" value="1"/>
</dbReference>
<dbReference type="Gene3D" id="3.30.450.20">
    <property type="entry name" value="PAS domain"/>
    <property type="match status" value="3"/>
</dbReference>
<dbReference type="Pfam" id="PF00989">
    <property type="entry name" value="PAS"/>
    <property type="match status" value="2"/>
</dbReference>
<sequence length="814" mass="92140">MEYLSYPKDISPLLSQKAFLALFHASPCPIVLLNEPGCILKANEAFCAQFGFTSTAIIGKNLNSLFLTDSQREEGEHVDTTIARGMPVYKETIRHMADGTPLQVHLSAIPIMHAGRLIARMAVYWDITPLRTAERKYRDIFTHSVEGIFQTTPQGRYLEANPALARIYGYDSPEELINDLQDISKQLYVDPGRRDVFLEHMRTRGRVSHFESRIRRKDGTIIWIAEHARSVYDSEGKPRYFEGAVVDITQRKHAEALLQASEEEYRTIFETTGTASVILEKDERISRANSEFFRLTGYGPDHISQGLYFEDIVAPSDRKHILHAGTTGPEYCLTQTGPHELCIRTIGGDIRDVVVTEATLSGSHRKVVSLLDITERKKAELMLRHQAFHDPLTNLPNRFLLMDRLEHAIRRAKRGNNHFAVLFMDMDRFKLINDSLGHIIGDRLLTHMAAKVRSCLREEDTLARFGGDEFVILAEDLRDPPQPVRIAQRILQGLQTPVEVNGNTIHISTSIGIVLGSSRYMRAEQIIRDADTAMYRAKAMGKGCYAIFDEDMHTMAVQRLDIENELRKGIKHRDFVLYYQPIINLTDQSIIGFESLVRWNHPRKGLVGPDEFIPIAEETGLIVPLGEWVLFESCRQMNDWLQRFPSHQEMLIHVNVSGIQLKQAGFPDRVRTCLQTTGLPSRCLKLEITESMLMSLEDRAVTILDAIRKQHVQIGIDDFGTGYSSLSYLHRFPVDTLKIDRSFVLGLDKNNDNAKIVKAIISLAHALGLNVVAEGIETARHLTMLGSMRCEYGQGYHFSHPLPAHQVAGMLGRA</sequence>
<dbReference type="Pfam" id="PF13426">
    <property type="entry name" value="PAS_9"/>
    <property type="match status" value="1"/>
</dbReference>
<dbReference type="PROSITE" id="PS50112">
    <property type="entry name" value="PAS"/>
    <property type="match status" value="3"/>
</dbReference>
<gene>
    <name evidence="6" type="ORF">DPF_1936</name>
</gene>
<comment type="caution">
    <text evidence="6">The sequence shown here is derived from an EMBL/GenBank/DDBJ whole genome shotgun (WGS) entry which is preliminary data.</text>
</comment>
<dbReference type="InterPro" id="IPR000014">
    <property type="entry name" value="PAS"/>
</dbReference>
<evidence type="ECO:0000259" key="5">
    <source>
        <dbReference type="PROSITE" id="PS50887"/>
    </source>
</evidence>
<dbReference type="InterPro" id="IPR000700">
    <property type="entry name" value="PAS-assoc_C"/>
</dbReference>
<dbReference type="InterPro" id="IPR035965">
    <property type="entry name" value="PAS-like_dom_sf"/>
</dbReference>
<dbReference type="SUPFAM" id="SSF141868">
    <property type="entry name" value="EAL domain-like"/>
    <property type="match status" value="1"/>
</dbReference>
<accession>A0A194AJ05</accession>
<dbReference type="CDD" id="cd01948">
    <property type="entry name" value="EAL"/>
    <property type="match status" value="1"/>
</dbReference>
<name>A0A194AJ05_9BACT</name>
<dbReference type="InterPro" id="IPR035919">
    <property type="entry name" value="EAL_sf"/>
</dbReference>
<dbReference type="RefSeq" id="WP_069859482.1">
    <property type="nucleotide sequence ID" value="NZ_BDFE01000017.1"/>
</dbReference>
<feature type="domain" description="EAL" evidence="4">
    <location>
        <begin position="559"/>
        <end position="814"/>
    </location>
</feature>
<dbReference type="GO" id="GO:0071111">
    <property type="term" value="F:cyclic-guanylate-specific phosphodiesterase activity"/>
    <property type="evidence" value="ECO:0007669"/>
    <property type="project" value="UniProtKB-EC"/>
</dbReference>
<dbReference type="STRING" id="1592317.DPF_1936"/>
<protein>
    <recommendedName>
        <fullName evidence="8">Diguanylate cyclase</fullName>
    </recommendedName>
</protein>
<dbReference type="FunFam" id="3.30.70.270:FF:000001">
    <property type="entry name" value="Diguanylate cyclase domain protein"/>
    <property type="match status" value="1"/>
</dbReference>
<evidence type="ECO:0000259" key="4">
    <source>
        <dbReference type="PROSITE" id="PS50883"/>
    </source>
</evidence>
<comment type="catalytic activity">
    <reaction evidence="1">
        <text>3',3'-c-di-GMP + H2O = 5'-phosphoguanylyl(3'-&gt;5')guanosine + H(+)</text>
        <dbReference type="Rhea" id="RHEA:24902"/>
        <dbReference type="ChEBI" id="CHEBI:15377"/>
        <dbReference type="ChEBI" id="CHEBI:15378"/>
        <dbReference type="ChEBI" id="CHEBI:58754"/>
        <dbReference type="ChEBI" id="CHEBI:58805"/>
        <dbReference type="EC" id="3.1.4.52"/>
    </reaction>
    <physiologicalReaction direction="left-to-right" evidence="1">
        <dbReference type="Rhea" id="RHEA:24903"/>
    </physiologicalReaction>
</comment>
<dbReference type="GO" id="GO:0006355">
    <property type="term" value="P:regulation of DNA-templated transcription"/>
    <property type="evidence" value="ECO:0007669"/>
    <property type="project" value="InterPro"/>
</dbReference>
<feature type="domain" description="GGDEF" evidence="5">
    <location>
        <begin position="417"/>
        <end position="550"/>
    </location>
</feature>
<dbReference type="Gene3D" id="3.30.70.270">
    <property type="match status" value="1"/>
</dbReference>
<dbReference type="PROSITE" id="PS50883">
    <property type="entry name" value="EAL"/>
    <property type="match status" value="1"/>
</dbReference>
<dbReference type="CDD" id="cd00130">
    <property type="entry name" value="PAS"/>
    <property type="match status" value="2"/>
</dbReference>
<dbReference type="InterPro" id="IPR052155">
    <property type="entry name" value="Biofilm_reg_signaling"/>
</dbReference>
<dbReference type="NCBIfam" id="TIGR00254">
    <property type="entry name" value="GGDEF"/>
    <property type="match status" value="1"/>
</dbReference>
<dbReference type="Pfam" id="PF00563">
    <property type="entry name" value="EAL"/>
    <property type="match status" value="1"/>
</dbReference>
<dbReference type="InterPro" id="IPR000160">
    <property type="entry name" value="GGDEF_dom"/>
</dbReference>
<dbReference type="SUPFAM" id="SSF55073">
    <property type="entry name" value="Nucleotide cyclase"/>
    <property type="match status" value="1"/>
</dbReference>
<dbReference type="GO" id="GO:0071732">
    <property type="term" value="P:cellular response to nitric oxide"/>
    <property type="evidence" value="ECO:0007669"/>
    <property type="project" value="UniProtKB-ARBA"/>
</dbReference>
<dbReference type="PROSITE" id="PS50887">
    <property type="entry name" value="GGDEF"/>
    <property type="match status" value="1"/>
</dbReference>
<dbReference type="InterPro" id="IPR029787">
    <property type="entry name" value="Nucleotide_cyclase"/>
</dbReference>
<dbReference type="PANTHER" id="PTHR44757">
    <property type="entry name" value="DIGUANYLATE CYCLASE DGCP"/>
    <property type="match status" value="1"/>
</dbReference>
<dbReference type="SMART" id="SM00267">
    <property type="entry name" value="GGDEF"/>
    <property type="match status" value="1"/>
</dbReference>
<reference evidence="7" key="1">
    <citation type="submission" date="2016-06" db="EMBL/GenBank/DDBJ databases">
        <title>Draft genome sequence of Desulfoplanes formicivorans strain Pf12B.</title>
        <authorList>
            <person name="Watanabe M."/>
            <person name="Kojima H."/>
            <person name="Fukui M."/>
        </authorList>
    </citation>
    <scope>NUCLEOTIDE SEQUENCE [LARGE SCALE GENOMIC DNA]</scope>
    <source>
        <strain evidence="7">Pf12B</strain>
    </source>
</reference>
<evidence type="ECO:0000259" key="2">
    <source>
        <dbReference type="PROSITE" id="PS50112"/>
    </source>
</evidence>
<dbReference type="InterPro" id="IPR001610">
    <property type="entry name" value="PAC"/>
</dbReference>
<feature type="domain" description="PAS" evidence="2">
    <location>
        <begin position="15"/>
        <end position="85"/>
    </location>
</feature>
<dbReference type="SMART" id="SM00091">
    <property type="entry name" value="PAS"/>
    <property type="match status" value="3"/>
</dbReference>
<feature type="domain" description="PAS" evidence="2">
    <location>
        <begin position="261"/>
        <end position="321"/>
    </location>
</feature>
<dbReference type="Gene3D" id="3.20.20.450">
    <property type="entry name" value="EAL domain"/>
    <property type="match status" value="1"/>
</dbReference>
<dbReference type="NCBIfam" id="TIGR00229">
    <property type="entry name" value="sensory_box"/>
    <property type="match status" value="3"/>
</dbReference>
<dbReference type="AlphaFoldDB" id="A0A194AJ05"/>
<evidence type="ECO:0000313" key="7">
    <source>
        <dbReference type="Proteomes" id="UP000095200"/>
    </source>
</evidence>
<dbReference type="Pfam" id="PF00990">
    <property type="entry name" value="GGDEF"/>
    <property type="match status" value="1"/>
</dbReference>
<feature type="domain" description="PAS" evidence="2">
    <location>
        <begin position="133"/>
        <end position="174"/>
    </location>
</feature>
<dbReference type="SUPFAM" id="SSF55785">
    <property type="entry name" value="PYP-like sensor domain (PAS domain)"/>
    <property type="match status" value="3"/>
</dbReference>
<dbReference type="PROSITE" id="PS50113">
    <property type="entry name" value="PAC"/>
    <property type="match status" value="1"/>
</dbReference>
<evidence type="ECO:0000259" key="3">
    <source>
        <dbReference type="PROSITE" id="PS50113"/>
    </source>
</evidence>
<dbReference type="CDD" id="cd01949">
    <property type="entry name" value="GGDEF"/>
    <property type="match status" value="1"/>
</dbReference>
<keyword evidence="7" id="KW-1185">Reference proteome</keyword>
<dbReference type="InterPro" id="IPR001633">
    <property type="entry name" value="EAL_dom"/>
</dbReference>
<dbReference type="InterPro" id="IPR013767">
    <property type="entry name" value="PAS_fold"/>
</dbReference>
<evidence type="ECO:0000256" key="1">
    <source>
        <dbReference type="ARBA" id="ARBA00051114"/>
    </source>
</evidence>
<feature type="domain" description="PAC" evidence="3">
    <location>
        <begin position="208"/>
        <end position="260"/>
    </location>
</feature>